<name>A0A7Z8G3D9_CARDV</name>
<dbReference type="RefSeq" id="WP_135026493.1">
    <property type="nucleotide sequence ID" value="NZ_NROV01000016.1"/>
</dbReference>
<dbReference type="Proteomes" id="UP000297938">
    <property type="component" value="Unassembled WGS sequence"/>
</dbReference>
<proteinExistence type="predicted"/>
<gene>
    <name evidence="1" type="ORF">CKN69_11635</name>
</gene>
<accession>A0A7Z8G3D9</accession>
<reference evidence="1 2" key="1">
    <citation type="journal article" date="2018" name="Int. J. Food Microbiol.">
        <title>Growth of Carnobacterium spp. isolated from chilled vacuum-packaged meat under relevant acidic conditions.</title>
        <authorList>
            <person name="Zhang P."/>
            <person name="Badoni M."/>
            <person name="Ganzle M."/>
            <person name="Yang X."/>
        </authorList>
    </citation>
    <scope>NUCLEOTIDE SEQUENCE [LARGE SCALE GENOMIC DNA]</scope>
    <source>
        <strain evidence="1 2">B2</strain>
    </source>
</reference>
<evidence type="ECO:0000313" key="1">
    <source>
        <dbReference type="EMBL" id="TFJ23553.1"/>
    </source>
</evidence>
<protein>
    <recommendedName>
        <fullName evidence="3">Phage tail protein</fullName>
    </recommendedName>
</protein>
<evidence type="ECO:0008006" key="3">
    <source>
        <dbReference type="Google" id="ProtNLM"/>
    </source>
</evidence>
<dbReference type="Gene3D" id="2.40.30.200">
    <property type="match status" value="1"/>
</dbReference>
<evidence type="ECO:0000313" key="2">
    <source>
        <dbReference type="Proteomes" id="UP000297938"/>
    </source>
</evidence>
<sequence>MMRDITFLDKSFQNDFGCQVKSGKVPPPNKRKNKQQVAFSNYVEDFSELYGMQVYEERTLTYVIHLIDYKGVSSQRVYDLEEEINNFIMPGMRGQLIDSFMPDVYFEAEVITGPDLELLKETGEQTIEFVAYPFKIFLLEEGNDEWDPYNLEKGFSQLTEYQINGVQEIKLWNVGVNLLNPVIDSSERMTIEKEGQIYEVQKGENRFIDLPLMPGENNLTIKGNGLITFHFHRELI</sequence>
<comment type="caution">
    <text evidence="1">The sequence shown here is derived from an EMBL/GenBank/DDBJ whole genome shotgun (WGS) entry which is preliminary data.</text>
</comment>
<dbReference type="EMBL" id="NRPP01000018">
    <property type="protein sequence ID" value="TFJ23553.1"/>
    <property type="molecule type" value="Genomic_DNA"/>
</dbReference>
<organism evidence="1 2">
    <name type="scientific">Carnobacterium divergens</name>
    <name type="common">Lactobacillus divergens</name>
    <dbReference type="NCBI Taxonomy" id="2748"/>
    <lineage>
        <taxon>Bacteria</taxon>
        <taxon>Bacillati</taxon>
        <taxon>Bacillota</taxon>
        <taxon>Bacilli</taxon>
        <taxon>Lactobacillales</taxon>
        <taxon>Carnobacteriaceae</taxon>
        <taxon>Carnobacterium</taxon>
    </lineage>
</organism>
<dbReference type="AlphaFoldDB" id="A0A7Z8G3D9"/>